<evidence type="ECO:0000313" key="2">
    <source>
        <dbReference type="Proteomes" id="UP000076088"/>
    </source>
</evidence>
<accession>A0AAC8Z2M4</accession>
<dbReference type="AlphaFoldDB" id="A0AAC8Z2M4"/>
<reference evidence="1 2" key="2">
    <citation type="journal article" date="2016" name="Genome Announc.">
        <title>Complete Genome Sequence of Sphingopyxis macrogoltabida Strain 203N (NBRC 111659), a Polyethylene Glycol Degrader.</title>
        <authorList>
            <person name="Ohtsubo Y."/>
            <person name="Nonoyama S."/>
            <person name="Nagata Y."/>
            <person name="Numata M."/>
            <person name="Tsuchikane K."/>
            <person name="Hosoyama A."/>
            <person name="Yamazoe A."/>
            <person name="Tsuda M."/>
            <person name="Fujita N."/>
            <person name="Kawai F."/>
        </authorList>
    </citation>
    <scope>NUCLEOTIDE SEQUENCE [LARGE SCALE GENOMIC DNA]</scope>
    <source>
        <strain evidence="1 2">203N</strain>
    </source>
</reference>
<dbReference type="Proteomes" id="UP000076088">
    <property type="component" value="Chromosome"/>
</dbReference>
<sequence length="217" mass="24189">MNHVTNIAAAHPATIDVGGKPYLRDAKGNLVPVETVKATDLLMDETVRKITGFARELSAQMARFKGHTFEDVNSLQALFRQEYDAPLGGAKGNITLTTFDGLQRVQVQVADLIAFGPELQAAKALIDECLVDWSADSHAALRALVSRVFSVEKEGHINRAELFMLMRFEIDDERWVRAMKAIRDSIRVIGSKAYVRFYERGAADEPWQTISIDLARV</sequence>
<dbReference type="RefSeq" id="WP_054729475.1">
    <property type="nucleotide sequence ID" value="NZ_CP009429.1"/>
</dbReference>
<dbReference type="Pfam" id="PF11363">
    <property type="entry name" value="DUF3164"/>
    <property type="match status" value="1"/>
</dbReference>
<dbReference type="EMBL" id="CP013344">
    <property type="protein sequence ID" value="AMU90504.1"/>
    <property type="molecule type" value="Genomic_DNA"/>
</dbReference>
<gene>
    <name evidence="1" type="ORF">ATM17_15890</name>
</gene>
<proteinExistence type="predicted"/>
<name>A0AAC8Z2M4_SPHMC</name>
<organism evidence="1 2">
    <name type="scientific">Sphingopyxis macrogoltabida</name>
    <name type="common">Sphingomonas macrogoltabidus</name>
    <dbReference type="NCBI Taxonomy" id="33050"/>
    <lineage>
        <taxon>Bacteria</taxon>
        <taxon>Pseudomonadati</taxon>
        <taxon>Pseudomonadota</taxon>
        <taxon>Alphaproteobacteria</taxon>
        <taxon>Sphingomonadales</taxon>
        <taxon>Sphingomonadaceae</taxon>
        <taxon>Sphingopyxis</taxon>
    </lineage>
</organism>
<evidence type="ECO:0000313" key="1">
    <source>
        <dbReference type="EMBL" id="AMU90504.1"/>
    </source>
</evidence>
<keyword evidence="2" id="KW-1185">Reference proteome</keyword>
<protein>
    <submittedName>
        <fullName evidence="1">Sulfate transporter</fullName>
    </submittedName>
</protein>
<reference evidence="2" key="1">
    <citation type="submission" date="2015-11" db="EMBL/GenBank/DDBJ databases">
        <title>Complete genome sequence of a polyethylene-glycol degrader Sphingopyxis macrogoltabida 203N (NBRC 111659).</title>
        <authorList>
            <person name="Yoshiyuki O."/>
            <person name="Shouta N."/>
            <person name="Nagata Y."/>
            <person name="Numata M."/>
            <person name="Tsuchikane K."/>
            <person name="Hosoyama A."/>
            <person name="Yamazoe A."/>
            <person name="Tsuda M."/>
            <person name="Fujita N."/>
            <person name="Kawai F."/>
        </authorList>
    </citation>
    <scope>NUCLEOTIDE SEQUENCE [LARGE SCALE GENOMIC DNA]</scope>
    <source>
        <strain evidence="2">203N</strain>
    </source>
</reference>
<dbReference type="KEGG" id="smaz:LH19_15315"/>
<dbReference type="InterPro" id="IPR021505">
    <property type="entry name" value="Phage_B3_Orf6"/>
</dbReference>